<dbReference type="Proteomes" id="UP000265200">
    <property type="component" value="Chromosome 8"/>
</dbReference>
<dbReference type="Ensembl" id="ENSORLT00015028788.1">
    <property type="protein sequence ID" value="ENSORLP00015034710.1"/>
    <property type="gene ID" value="ENSORLG00015020826.1"/>
</dbReference>
<reference evidence="2" key="3">
    <citation type="submission" date="2025-08" db="UniProtKB">
        <authorList>
            <consortium name="Ensembl"/>
        </authorList>
    </citation>
    <scope>IDENTIFICATION</scope>
    <source>
        <strain evidence="2">HSOK</strain>
    </source>
</reference>
<evidence type="ECO:0000313" key="2">
    <source>
        <dbReference type="Ensembl" id="ENSORLP00015034710.1"/>
    </source>
</evidence>
<dbReference type="InterPro" id="IPR058913">
    <property type="entry name" value="Integrase_dom_put"/>
</dbReference>
<sequence>MDADRGHLHSLIKVYFSMGLNHREILLSLSTVDGIIISLRTLRRILSTLRLHRRKNQSDVLDIALFLIGQLQTYGQLNGYKLQHLRCIQEGFVVTQNTVRQLIKILDPRGVELRQRNRLRRRLYCNPGPNFIWHVDSYDKLKPYGICLNGAVDGFSRMVIWLHAYSTNSNPKIIAGYFISEVEKRGGTAARVRTDMGTENGTMEDIQRFLRLDHDDSYARNCFILGSSTHNQRIESWWAFLRKHHAQYWINVFQKLKDSDDFTGDFLDKQLILFTCLKIIEEELQNVVHLWNTHIIRQSRNAIAPSGRPCMMYTLPQLFGGQDYLKQVSEQAVATCKAHCLQRGPDTCDETVFSLSCLLMAENFLHAPTTPNEAIELYLFLRASIRSNLSAV</sequence>
<dbReference type="PANTHER" id="PTHR46791:SF14">
    <property type="match status" value="1"/>
</dbReference>
<evidence type="ECO:0000313" key="3">
    <source>
        <dbReference type="Proteomes" id="UP000265200"/>
    </source>
</evidence>
<evidence type="ECO:0000259" key="1">
    <source>
        <dbReference type="Pfam" id="PF24764"/>
    </source>
</evidence>
<dbReference type="AlphaFoldDB" id="A0A3P9JR73"/>
<dbReference type="PANTHER" id="PTHR46791">
    <property type="entry name" value="EXPRESSED PROTEIN"/>
    <property type="match status" value="1"/>
</dbReference>
<accession>A0A3P9JR73</accession>
<reference key="1">
    <citation type="journal article" date="2007" name="Nature">
        <title>The medaka draft genome and insights into vertebrate genome evolution.</title>
        <authorList>
            <person name="Kasahara M."/>
            <person name="Naruse K."/>
            <person name="Sasaki S."/>
            <person name="Nakatani Y."/>
            <person name="Qu W."/>
            <person name="Ahsan B."/>
            <person name="Yamada T."/>
            <person name="Nagayasu Y."/>
            <person name="Doi K."/>
            <person name="Kasai Y."/>
            <person name="Jindo T."/>
            <person name="Kobayashi D."/>
            <person name="Shimada A."/>
            <person name="Toyoda A."/>
            <person name="Kuroki Y."/>
            <person name="Fujiyama A."/>
            <person name="Sasaki T."/>
            <person name="Shimizu A."/>
            <person name="Asakawa S."/>
            <person name="Shimizu N."/>
            <person name="Hashimoto S."/>
            <person name="Yang J."/>
            <person name="Lee Y."/>
            <person name="Matsushima K."/>
            <person name="Sugano S."/>
            <person name="Sakaizumi M."/>
            <person name="Narita T."/>
            <person name="Ohishi K."/>
            <person name="Haga S."/>
            <person name="Ohta F."/>
            <person name="Nomoto H."/>
            <person name="Nogata K."/>
            <person name="Morishita T."/>
            <person name="Endo T."/>
            <person name="Shin-I T."/>
            <person name="Takeda H."/>
            <person name="Morishita S."/>
            <person name="Kohara Y."/>
        </authorList>
    </citation>
    <scope>NUCLEOTIDE SEQUENCE [LARGE SCALE GENOMIC DNA]</scope>
    <source>
        <strain>Hd-rR</strain>
    </source>
</reference>
<feature type="domain" description="Integrase core" evidence="1">
    <location>
        <begin position="124"/>
        <end position="302"/>
    </location>
</feature>
<dbReference type="Pfam" id="PF24764">
    <property type="entry name" value="rva_4"/>
    <property type="match status" value="1"/>
</dbReference>
<reference evidence="2" key="4">
    <citation type="submission" date="2025-09" db="UniProtKB">
        <authorList>
            <consortium name="Ensembl"/>
        </authorList>
    </citation>
    <scope>IDENTIFICATION</scope>
    <source>
        <strain evidence="2">HSOK</strain>
    </source>
</reference>
<name>A0A3P9JR73_ORYLA</name>
<proteinExistence type="predicted"/>
<reference evidence="2 3" key="2">
    <citation type="submission" date="2017-04" db="EMBL/GenBank/DDBJ databases">
        <title>CpG methylation of centromeres and impact of large insertions on vertebrate speciation.</title>
        <authorList>
            <person name="Ichikawa K."/>
            <person name="Yoshimura J."/>
            <person name="Morishita S."/>
        </authorList>
    </citation>
    <scope>NUCLEOTIDE SEQUENCE</scope>
    <source>
        <strain evidence="2 3">HSOK</strain>
    </source>
</reference>
<organism evidence="2 3">
    <name type="scientific">Oryzias latipes</name>
    <name type="common">Japanese rice fish</name>
    <name type="synonym">Japanese killifish</name>
    <dbReference type="NCBI Taxonomy" id="8090"/>
    <lineage>
        <taxon>Eukaryota</taxon>
        <taxon>Metazoa</taxon>
        <taxon>Chordata</taxon>
        <taxon>Craniata</taxon>
        <taxon>Vertebrata</taxon>
        <taxon>Euteleostomi</taxon>
        <taxon>Actinopterygii</taxon>
        <taxon>Neopterygii</taxon>
        <taxon>Teleostei</taxon>
        <taxon>Neoteleostei</taxon>
        <taxon>Acanthomorphata</taxon>
        <taxon>Ovalentaria</taxon>
        <taxon>Atherinomorphae</taxon>
        <taxon>Beloniformes</taxon>
        <taxon>Adrianichthyidae</taxon>
        <taxon>Oryziinae</taxon>
        <taxon>Oryzias</taxon>
    </lineage>
</organism>
<protein>
    <recommendedName>
        <fullName evidence="1">Integrase core domain-containing protein</fullName>
    </recommendedName>
</protein>